<protein>
    <recommendedName>
        <fullName evidence="1">Apea-like HEPN domain-containing protein</fullName>
    </recommendedName>
</protein>
<accession>A0A2W7QVD2</accession>
<dbReference type="Proteomes" id="UP000249115">
    <property type="component" value="Unassembled WGS sequence"/>
</dbReference>
<proteinExistence type="predicted"/>
<dbReference type="AlphaFoldDB" id="A0A2W7QVD2"/>
<gene>
    <name evidence="2" type="ORF">LV84_04095</name>
</gene>
<dbReference type="Pfam" id="PF18739">
    <property type="entry name" value="HEPN_Apea"/>
    <property type="match status" value="1"/>
</dbReference>
<evidence type="ECO:0000313" key="3">
    <source>
        <dbReference type="Proteomes" id="UP000249115"/>
    </source>
</evidence>
<organism evidence="2 3">
    <name type="scientific">Algoriphagus ratkowskyi</name>
    <dbReference type="NCBI Taxonomy" id="57028"/>
    <lineage>
        <taxon>Bacteria</taxon>
        <taxon>Pseudomonadati</taxon>
        <taxon>Bacteroidota</taxon>
        <taxon>Cytophagia</taxon>
        <taxon>Cytophagales</taxon>
        <taxon>Cyclobacteriaceae</taxon>
        <taxon>Algoriphagus</taxon>
    </lineage>
</organism>
<reference evidence="2 3" key="1">
    <citation type="submission" date="2018-06" db="EMBL/GenBank/DDBJ databases">
        <title>Genomic Encyclopedia of Archaeal and Bacterial Type Strains, Phase II (KMG-II): from individual species to whole genera.</title>
        <authorList>
            <person name="Goeker M."/>
        </authorList>
    </citation>
    <scope>NUCLEOTIDE SEQUENCE [LARGE SCALE GENOMIC DNA]</scope>
    <source>
        <strain evidence="2 3">DSM 22686</strain>
    </source>
</reference>
<name>A0A2W7QVD2_9BACT</name>
<evidence type="ECO:0000313" key="2">
    <source>
        <dbReference type="EMBL" id="PZX50080.1"/>
    </source>
</evidence>
<feature type="domain" description="Apea-like HEPN" evidence="1">
    <location>
        <begin position="3"/>
        <end position="66"/>
    </location>
</feature>
<dbReference type="InterPro" id="IPR041229">
    <property type="entry name" value="HEPN_Apea"/>
</dbReference>
<dbReference type="EMBL" id="QKZU01000025">
    <property type="protein sequence ID" value="PZX50080.1"/>
    <property type="molecule type" value="Genomic_DNA"/>
</dbReference>
<evidence type="ECO:0000259" key="1">
    <source>
        <dbReference type="Pfam" id="PF18739"/>
    </source>
</evidence>
<sequence length="100" mass="12370">MDRIDSILSEFNFLRDIKRLKIDPFKIAKYRHYYSHFYEEDFQYLYKTDDLIDVTFDLRKLLYCWLQFHSFLPFWSNLFRVAFPISCILNPRLPRGLFKG</sequence>
<comment type="caution">
    <text evidence="2">The sequence shown here is derived from an EMBL/GenBank/DDBJ whole genome shotgun (WGS) entry which is preliminary data.</text>
</comment>